<dbReference type="EMBL" id="JAUSUX010000005">
    <property type="protein sequence ID" value="MDQ0285747.1"/>
    <property type="molecule type" value="Genomic_DNA"/>
</dbReference>
<evidence type="ECO:0000313" key="2">
    <source>
        <dbReference type="EMBL" id="MDQ0285747.1"/>
    </source>
</evidence>
<name>A0ABU0AZ63_9FIRM</name>
<dbReference type="Pfam" id="PF04432">
    <property type="entry name" value="FrhB_FdhB_C"/>
    <property type="match status" value="1"/>
</dbReference>
<evidence type="ECO:0000313" key="3">
    <source>
        <dbReference type="Proteomes" id="UP001225644"/>
    </source>
</evidence>
<evidence type="ECO:0000259" key="1">
    <source>
        <dbReference type="Pfam" id="PF04432"/>
    </source>
</evidence>
<dbReference type="Proteomes" id="UP001225644">
    <property type="component" value="Unassembled WGS sequence"/>
</dbReference>
<organism evidence="2 3">
    <name type="scientific">Desulfofundulus luciae</name>
    <dbReference type="NCBI Taxonomy" id="74702"/>
    <lineage>
        <taxon>Bacteria</taxon>
        <taxon>Bacillati</taxon>
        <taxon>Bacillota</taxon>
        <taxon>Clostridia</taxon>
        <taxon>Eubacteriales</taxon>
        <taxon>Peptococcaceae</taxon>
        <taxon>Desulfofundulus</taxon>
    </lineage>
</organism>
<keyword evidence="3" id="KW-1185">Reference proteome</keyword>
<comment type="caution">
    <text evidence="2">The sequence shown here is derived from an EMBL/GenBank/DDBJ whole genome shotgun (WGS) entry which is preliminary data.</text>
</comment>
<accession>A0ABU0AZ63</accession>
<dbReference type="RefSeq" id="WP_307400123.1">
    <property type="nucleotide sequence ID" value="NZ_JAUSUX010000005.1"/>
</dbReference>
<dbReference type="InterPro" id="IPR007525">
    <property type="entry name" value="FrhB_FdhB_C"/>
</dbReference>
<gene>
    <name evidence="2" type="ORF">J2Z49_000852</name>
</gene>
<sequence>MCLDWAAELADLSVGDYWDPQVRAGQALGVSSCLVRSPDGEELLDGAVKDGYVETIPLEAARLAAGIGYELKKHAVAFRLRQRRRFGWPVPEYHREIHYVPFARELHLAPEIQQNPQE</sequence>
<reference evidence="2 3" key="1">
    <citation type="submission" date="2023-07" db="EMBL/GenBank/DDBJ databases">
        <title>Genomic Encyclopedia of Type Strains, Phase IV (KMG-IV): sequencing the most valuable type-strain genomes for metagenomic binning, comparative biology and taxonomic classification.</title>
        <authorList>
            <person name="Goeker M."/>
        </authorList>
    </citation>
    <scope>NUCLEOTIDE SEQUENCE [LARGE SCALE GENOMIC DNA]</scope>
    <source>
        <strain evidence="2 3">DSM 12396</strain>
    </source>
</reference>
<protein>
    <submittedName>
        <fullName evidence="2">Coenzyme F420-reducing hydrogenase beta subunit</fullName>
    </submittedName>
</protein>
<feature type="domain" description="Coenzyme F420 hydrogenase/dehydrogenase beta subunit C-terminal" evidence="1">
    <location>
        <begin position="1"/>
        <end position="59"/>
    </location>
</feature>
<proteinExistence type="predicted"/>